<evidence type="ECO:0000313" key="1">
    <source>
        <dbReference type="EMBL" id="QJA54646.1"/>
    </source>
</evidence>
<dbReference type="EMBL" id="MT144525">
    <property type="protein sequence ID" value="QJA54646.1"/>
    <property type="molecule type" value="Genomic_DNA"/>
</dbReference>
<organism evidence="1">
    <name type="scientific">viral metagenome</name>
    <dbReference type="NCBI Taxonomy" id="1070528"/>
    <lineage>
        <taxon>unclassified sequences</taxon>
        <taxon>metagenomes</taxon>
        <taxon>organismal metagenomes</taxon>
    </lineage>
</organism>
<dbReference type="EMBL" id="MT145003">
    <property type="protein sequence ID" value="QJI02452.1"/>
    <property type="molecule type" value="Genomic_DNA"/>
</dbReference>
<accession>A0A6H2A372</accession>
<sequence length="48" mass="5542">MKRQIITFAGTKEYLHKQLKAWAVEADTSINATVIGLIEKHLKKNFKK</sequence>
<dbReference type="InterPro" id="IPR013321">
    <property type="entry name" value="Arc_rbn_hlx_hlx"/>
</dbReference>
<dbReference type="AlphaFoldDB" id="A0A6H2A372"/>
<name>A0A6H2A372_9ZZZZ</name>
<gene>
    <name evidence="1" type="ORF">TM448A05435_0006</name>
    <name evidence="2" type="ORF">TM448B03259_0006</name>
</gene>
<protein>
    <submittedName>
        <fullName evidence="1">Uncharacterized protein</fullName>
    </submittedName>
</protein>
<proteinExistence type="predicted"/>
<evidence type="ECO:0000313" key="2">
    <source>
        <dbReference type="EMBL" id="QJI02452.1"/>
    </source>
</evidence>
<reference evidence="1" key="1">
    <citation type="submission" date="2020-03" db="EMBL/GenBank/DDBJ databases">
        <title>The deep terrestrial virosphere.</title>
        <authorList>
            <person name="Holmfeldt K."/>
            <person name="Nilsson E."/>
            <person name="Simone D."/>
            <person name="Lopez-Fernandez M."/>
            <person name="Wu X."/>
            <person name="de Brujin I."/>
            <person name="Lundin D."/>
            <person name="Andersson A."/>
            <person name="Bertilsson S."/>
            <person name="Dopson M."/>
        </authorList>
    </citation>
    <scope>NUCLEOTIDE SEQUENCE</scope>
    <source>
        <strain evidence="1">TM448A05435</strain>
        <strain evidence="2">TM448B03259</strain>
    </source>
</reference>
<dbReference type="GO" id="GO:0006355">
    <property type="term" value="P:regulation of DNA-templated transcription"/>
    <property type="evidence" value="ECO:0007669"/>
    <property type="project" value="InterPro"/>
</dbReference>
<dbReference type="Gene3D" id="1.10.1220.10">
    <property type="entry name" value="Met repressor-like"/>
    <property type="match status" value="1"/>
</dbReference>